<proteinExistence type="predicted"/>
<protein>
    <submittedName>
        <fullName evidence="1">Uncharacterized protein</fullName>
    </submittedName>
</protein>
<keyword evidence="2" id="KW-1185">Reference proteome</keyword>
<name>A0ACC0LYF9_RHOML</name>
<accession>A0ACC0LYF9</accession>
<organism evidence="1 2">
    <name type="scientific">Rhododendron molle</name>
    <name type="common">Chinese azalea</name>
    <name type="synonym">Azalea mollis</name>
    <dbReference type="NCBI Taxonomy" id="49168"/>
    <lineage>
        <taxon>Eukaryota</taxon>
        <taxon>Viridiplantae</taxon>
        <taxon>Streptophyta</taxon>
        <taxon>Embryophyta</taxon>
        <taxon>Tracheophyta</taxon>
        <taxon>Spermatophyta</taxon>
        <taxon>Magnoliopsida</taxon>
        <taxon>eudicotyledons</taxon>
        <taxon>Gunneridae</taxon>
        <taxon>Pentapetalae</taxon>
        <taxon>asterids</taxon>
        <taxon>Ericales</taxon>
        <taxon>Ericaceae</taxon>
        <taxon>Ericoideae</taxon>
        <taxon>Rhodoreae</taxon>
        <taxon>Rhododendron</taxon>
    </lineage>
</organism>
<dbReference type="EMBL" id="CM046397">
    <property type="protein sequence ID" value="KAI8533617.1"/>
    <property type="molecule type" value="Genomic_DNA"/>
</dbReference>
<reference evidence="1" key="1">
    <citation type="submission" date="2022-02" db="EMBL/GenBank/DDBJ databases">
        <title>Plant Genome Project.</title>
        <authorList>
            <person name="Zhang R.-G."/>
        </authorList>
    </citation>
    <scope>NUCLEOTIDE SEQUENCE</scope>
    <source>
        <strain evidence="1">AT1</strain>
    </source>
</reference>
<dbReference type="Proteomes" id="UP001062846">
    <property type="component" value="Chromosome 10"/>
</dbReference>
<gene>
    <name evidence="1" type="ORF">RHMOL_Rhmol10G0023400</name>
</gene>
<evidence type="ECO:0000313" key="1">
    <source>
        <dbReference type="EMBL" id="KAI8533617.1"/>
    </source>
</evidence>
<sequence length="616" mass="68858">MADRARDFAWPLDELPPSIDQGDIGACSGVAAVQCMNFMLMHKEDWPTDEITKSSLAKLVNEMQKKLPEDCHPQEFEPNSTVPIDGGFLGFDPPTAFKYMKKFRAVIVEASDKLVKEFVTVGSEGKKTVYNRMKEEVEKLKGPASRYGKIYLKAARRCMKKGADYATNKILLLEHKLKKSKFYCLLLCVSAERHESCGNNVAVYSRPLVPQKLADGGYNHYSEAPPNSSRLSPSSRIVCRVCQKQFSQYTCPRCNARYCSLHCYKSHSLRCTESFMRENVVGELQQLQTDDETKRKMLEILELFHSEEEADSMDEDDLTLSEETMEKILSGHQRAVASGELSKLIEPWEPLWLKPSARTISLSREGTQLVQSFSKTSTRHGLESDPAQDIPPGPETPLPPINKLSSTEPSPLLAVHLIDIIYTCCFTLRFYNGDWQLDPIRASIVVLSVSSVLGEGGQPESVSEALSHFLEQTCSPCFRHMGGLQFGLGLLDDVIALVSLGGAALVCLLCDIRRLVQAAQGELKSEKPRKSRRGEIIRSKLKLADRKILLYYVEQPGEDWSSMAAVVNAEKGSAMEFAGNRGGNLRKQNRVEARGKALIEELEWVTMSEDSIHFSS</sequence>
<comment type="caution">
    <text evidence="1">The sequence shown here is derived from an EMBL/GenBank/DDBJ whole genome shotgun (WGS) entry which is preliminary data.</text>
</comment>
<evidence type="ECO:0000313" key="2">
    <source>
        <dbReference type="Proteomes" id="UP001062846"/>
    </source>
</evidence>